<comment type="caution">
    <text evidence="2">The sequence shown here is derived from an EMBL/GenBank/DDBJ whole genome shotgun (WGS) entry which is preliminary data.</text>
</comment>
<dbReference type="Proteomes" id="UP001292094">
    <property type="component" value="Unassembled WGS sequence"/>
</dbReference>
<feature type="compositionally biased region" description="Polar residues" evidence="1">
    <location>
        <begin position="34"/>
        <end position="44"/>
    </location>
</feature>
<evidence type="ECO:0000313" key="3">
    <source>
        <dbReference type="Proteomes" id="UP001292094"/>
    </source>
</evidence>
<protein>
    <submittedName>
        <fullName evidence="2">Uncharacterized protein</fullName>
    </submittedName>
</protein>
<gene>
    <name evidence="2" type="ORF">Pmani_015632</name>
</gene>
<evidence type="ECO:0000313" key="2">
    <source>
        <dbReference type="EMBL" id="KAK4312967.1"/>
    </source>
</evidence>
<organism evidence="2 3">
    <name type="scientific">Petrolisthes manimaculis</name>
    <dbReference type="NCBI Taxonomy" id="1843537"/>
    <lineage>
        <taxon>Eukaryota</taxon>
        <taxon>Metazoa</taxon>
        <taxon>Ecdysozoa</taxon>
        <taxon>Arthropoda</taxon>
        <taxon>Crustacea</taxon>
        <taxon>Multicrustacea</taxon>
        <taxon>Malacostraca</taxon>
        <taxon>Eumalacostraca</taxon>
        <taxon>Eucarida</taxon>
        <taxon>Decapoda</taxon>
        <taxon>Pleocyemata</taxon>
        <taxon>Anomura</taxon>
        <taxon>Galatheoidea</taxon>
        <taxon>Porcellanidae</taxon>
        <taxon>Petrolisthes</taxon>
    </lineage>
</organism>
<proteinExistence type="predicted"/>
<reference evidence="2" key="1">
    <citation type="submission" date="2023-11" db="EMBL/GenBank/DDBJ databases">
        <title>Genome assemblies of two species of porcelain crab, Petrolisthes cinctipes and Petrolisthes manimaculis (Anomura: Porcellanidae).</title>
        <authorList>
            <person name="Angst P."/>
        </authorList>
    </citation>
    <scope>NUCLEOTIDE SEQUENCE</scope>
    <source>
        <strain evidence="2">PB745_02</strain>
        <tissue evidence="2">Gill</tissue>
    </source>
</reference>
<accession>A0AAE1PU02</accession>
<evidence type="ECO:0000256" key="1">
    <source>
        <dbReference type="SAM" id="MobiDB-lite"/>
    </source>
</evidence>
<dbReference type="AlphaFoldDB" id="A0AAE1PU02"/>
<sequence length="75" mass="8515">MNSSIENLKWLDVPQHKKVPSTRQGAIPRKDGDGTSSPQLSVSPGRQCPDPEPQPDYQLTTKGKRIQRNYEIVKW</sequence>
<name>A0AAE1PU02_9EUCA</name>
<dbReference type="EMBL" id="JAWZYT010001357">
    <property type="protein sequence ID" value="KAK4312967.1"/>
    <property type="molecule type" value="Genomic_DNA"/>
</dbReference>
<feature type="region of interest" description="Disordered" evidence="1">
    <location>
        <begin position="1"/>
        <end position="63"/>
    </location>
</feature>
<keyword evidence="3" id="KW-1185">Reference proteome</keyword>